<protein>
    <submittedName>
        <fullName evidence="2">DUF58 domain-containing protein</fullName>
    </submittedName>
</protein>
<dbReference type="Proteomes" id="UP000270678">
    <property type="component" value="Chromosome"/>
</dbReference>
<sequence length="367" mass="41606">MQLTWLIVSASVLIGLLAFIYQRRAMRGLSYTRYFTKDAVFEGDTVEMVEVISNAKWLPLPWLRLESSIQAGLRFGDQANLDIYSGDIYQNHISLFYLRSYRRIKRHHQVICSRRGLFHLDSATLTTGDPLGLISKAQKFPLNLELLVYPQILALQELPLPNHSWIGELAVRRWIVEDPFLTSGIREYRPGDAMGSINWKATARTGSLQVHKRDYTADHRLMICLNLEDSDTMWRNINDPARIELGIRYAATVADQALRSGVETGLICNGHLINGPRESVRIEPSAAADQFELLLSTLARLVLDRTVSMSTLLEELLNEDPVDTDYLLISCHQGEKLRTATDQLLQRGNGVEWMEIPQIGKEESAVS</sequence>
<dbReference type="InterPro" id="IPR002881">
    <property type="entry name" value="DUF58"/>
</dbReference>
<keyword evidence="3" id="KW-1185">Reference proteome</keyword>
<dbReference type="AlphaFoldDB" id="A0A3Q9I8F2"/>
<dbReference type="KEGG" id="plut:EI981_02645"/>
<dbReference type="PANTHER" id="PTHR34351:SF2">
    <property type="entry name" value="DUF58 DOMAIN-CONTAINING PROTEIN"/>
    <property type="match status" value="1"/>
</dbReference>
<accession>A0A3Q9I8F2</accession>
<gene>
    <name evidence="2" type="ORF">EI981_02645</name>
</gene>
<dbReference type="RefSeq" id="WP_126995188.1">
    <property type="nucleotide sequence ID" value="NZ_CP034346.1"/>
</dbReference>
<evidence type="ECO:0000259" key="1">
    <source>
        <dbReference type="Pfam" id="PF01882"/>
    </source>
</evidence>
<name>A0A3Q9I8F2_9BACL</name>
<proteinExistence type="predicted"/>
<feature type="domain" description="DUF58" evidence="1">
    <location>
        <begin position="185"/>
        <end position="271"/>
    </location>
</feature>
<dbReference type="EMBL" id="CP034346">
    <property type="protein sequence ID" value="AZS13478.1"/>
    <property type="molecule type" value="Genomic_DNA"/>
</dbReference>
<evidence type="ECO:0000313" key="3">
    <source>
        <dbReference type="Proteomes" id="UP000270678"/>
    </source>
</evidence>
<reference evidence="3" key="1">
    <citation type="submission" date="2018-12" db="EMBL/GenBank/DDBJ databases">
        <title>Complete genome sequence of Paenibacillus sp. MBLB1234.</title>
        <authorList>
            <person name="Nam Y.-D."/>
            <person name="Kang J."/>
            <person name="Chung W.-H."/>
            <person name="Park Y.S."/>
        </authorList>
    </citation>
    <scope>NUCLEOTIDE SEQUENCE [LARGE SCALE GENOMIC DNA]</scope>
    <source>
        <strain evidence="3">MBLB1234</strain>
    </source>
</reference>
<dbReference type="Pfam" id="PF01882">
    <property type="entry name" value="DUF58"/>
    <property type="match status" value="1"/>
</dbReference>
<dbReference type="PANTHER" id="PTHR34351">
    <property type="entry name" value="SLR1927 PROTEIN-RELATED"/>
    <property type="match status" value="1"/>
</dbReference>
<evidence type="ECO:0000313" key="2">
    <source>
        <dbReference type="EMBL" id="AZS13478.1"/>
    </source>
</evidence>
<organism evidence="2 3">
    <name type="scientific">Paenibacillus lutimineralis</name>
    <dbReference type="NCBI Taxonomy" id="2707005"/>
    <lineage>
        <taxon>Bacteria</taxon>
        <taxon>Bacillati</taxon>
        <taxon>Bacillota</taxon>
        <taxon>Bacilli</taxon>
        <taxon>Bacillales</taxon>
        <taxon>Paenibacillaceae</taxon>
        <taxon>Paenibacillus</taxon>
    </lineage>
</organism>
<dbReference type="OrthoDB" id="9789943at2"/>